<dbReference type="InterPro" id="IPR002695">
    <property type="entry name" value="PurH-like"/>
</dbReference>
<name>A0A7J6MVM9_PERCH</name>
<evidence type="ECO:0000313" key="2">
    <source>
        <dbReference type="Proteomes" id="UP000591131"/>
    </source>
</evidence>
<protein>
    <submittedName>
        <fullName evidence="1">Uncharacterized protein</fullName>
    </submittedName>
</protein>
<dbReference type="Gene3D" id="3.40.140.20">
    <property type="match status" value="1"/>
</dbReference>
<sequence length="104" mass="11606">MSRYIEGDMSDLELTNWKKDNFEPSDIPQPLTDDEKAAFLKTLTGVAVSSDAFFPFRDSIDVCSRYGVTSVVQPGGSVADTEVIEACDQYSMTMAFSNLRLFHH</sequence>
<dbReference type="GO" id="GO:0004643">
    <property type="term" value="F:phosphoribosylaminoimidazolecarboxamide formyltransferase activity"/>
    <property type="evidence" value="ECO:0007669"/>
    <property type="project" value="InterPro"/>
</dbReference>
<gene>
    <name evidence="1" type="ORF">FOL47_007451</name>
</gene>
<keyword evidence="2" id="KW-1185">Reference proteome</keyword>
<dbReference type="Proteomes" id="UP000591131">
    <property type="component" value="Unassembled WGS sequence"/>
</dbReference>
<reference evidence="1 2" key="1">
    <citation type="submission" date="2020-04" db="EMBL/GenBank/DDBJ databases">
        <title>Perkinsus chesapeaki whole genome sequence.</title>
        <authorList>
            <person name="Bogema D.R."/>
        </authorList>
    </citation>
    <scope>NUCLEOTIDE SEQUENCE [LARGE SCALE GENOMIC DNA]</scope>
    <source>
        <strain evidence="1">ATCC PRA-425</strain>
    </source>
</reference>
<accession>A0A7J6MVM9</accession>
<dbReference type="SUPFAM" id="SSF53927">
    <property type="entry name" value="Cytidine deaminase-like"/>
    <property type="match status" value="1"/>
</dbReference>
<dbReference type="GO" id="GO:0006189">
    <property type="term" value="P:'de novo' IMP biosynthetic process"/>
    <property type="evidence" value="ECO:0007669"/>
    <property type="project" value="TreeGrafter"/>
</dbReference>
<dbReference type="InterPro" id="IPR024051">
    <property type="entry name" value="AICAR_Tfase_dup_dom_sf"/>
</dbReference>
<dbReference type="GO" id="GO:0005829">
    <property type="term" value="C:cytosol"/>
    <property type="evidence" value="ECO:0007669"/>
    <property type="project" value="TreeGrafter"/>
</dbReference>
<dbReference type="InterPro" id="IPR016193">
    <property type="entry name" value="Cytidine_deaminase-like"/>
</dbReference>
<dbReference type="AlphaFoldDB" id="A0A7J6MVM9"/>
<organism evidence="1 2">
    <name type="scientific">Perkinsus chesapeaki</name>
    <name type="common">Clam parasite</name>
    <name type="synonym">Perkinsus andrewsi</name>
    <dbReference type="NCBI Taxonomy" id="330153"/>
    <lineage>
        <taxon>Eukaryota</taxon>
        <taxon>Sar</taxon>
        <taxon>Alveolata</taxon>
        <taxon>Perkinsozoa</taxon>
        <taxon>Perkinsea</taxon>
        <taxon>Perkinsida</taxon>
        <taxon>Perkinsidae</taxon>
        <taxon>Perkinsus</taxon>
    </lineage>
</organism>
<dbReference type="PANTHER" id="PTHR11692">
    <property type="entry name" value="BIFUNCTIONAL PURINE BIOSYNTHESIS PROTEIN PURH"/>
    <property type="match status" value="1"/>
</dbReference>
<evidence type="ECO:0000313" key="1">
    <source>
        <dbReference type="EMBL" id="KAF4675679.1"/>
    </source>
</evidence>
<dbReference type="GO" id="GO:0003937">
    <property type="term" value="F:IMP cyclohydrolase activity"/>
    <property type="evidence" value="ECO:0007669"/>
    <property type="project" value="InterPro"/>
</dbReference>
<proteinExistence type="predicted"/>
<dbReference type="PANTHER" id="PTHR11692:SF0">
    <property type="entry name" value="BIFUNCTIONAL PURINE BIOSYNTHESIS PROTEIN ATIC"/>
    <property type="match status" value="1"/>
</dbReference>
<dbReference type="OrthoDB" id="6017153at2759"/>
<comment type="caution">
    <text evidence="1">The sequence shown here is derived from an EMBL/GenBank/DDBJ whole genome shotgun (WGS) entry which is preliminary data.</text>
</comment>
<dbReference type="EMBL" id="JAAPAO010000044">
    <property type="protein sequence ID" value="KAF4675679.1"/>
    <property type="molecule type" value="Genomic_DNA"/>
</dbReference>